<keyword evidence="1" id="KW-0677">Repeat</keyword>
<accession>A0A7I8K6P6</accession>
<dbReference type="InterPro" id="IPR002885">
    <property type="entry name" value="PPR_rpt"/>
</dbReference>
<dbReference type="InterPro" id="IPR046848">
    <property type="entry name" value="E_motif"/>
</dbReference>
<protein>
    <submittedName>
        <fullName evidence="3">Uncharacterized protein</fullName>
    </submittedName>
</protein>
<proteinExistence type="predicted"/>
<dbReference type="FunFam" id="1.25.40.10:FF:000341">
    <property type="entry name" value="Pentatricopeptide repeat-containing protein chloroplastic"/>
    <property type="match status" value="1"/>
</dbReference>
<reference evidence="3" key="1">
    <citation type="submission" date="2020-02" db="EMBL/GenBank/DDBJ databases">
        <authorList>
            <person name="Scholz U."/>
            <person name="Mascher M."/>
            <person name="Fiebig A."/>
        </authorList>
    </citation>
    <scope>NUCLEOTIDE SEQUENCE</scope>
</reference>
<dbReference type="InterPro" id="IPR046960">
    <property type="entry name" value="PPR_At4g14850-like_plant"/>
</dbReference>
<organism evidence="3 4">
    <name type="scientific">Spirodela intermedia</name>
    <name type="common">Intermediate duckweed</name>
    <dbReference type="NCBI Taxonomy" id="51605"/>
    <lineage>
        <taxon>Eukaryota</taxon>
        <taxon>Viridiplantae</taxon>
        <taxon>Streptophyta</taxon>
        <taxon>Embryophyta</taxon>
        <taxon>Tracheophyta</taxon>
        <taxon>Spermatophyta</taxon>
        <taxon>Magnoliopsida</taxon>
        <taxon>Liliopsida</taxon>
        <taxon>Araceae</taxon>
        <taxon>Lemnoideae</taxon>
        <taxon>Spirodela</taxon>
    </lineage>
</organism>
<feature type="repeat" description="PPR" evidence="2">
    <location>
        <begin position="217"/>
        <end position="251"/>
    </location>
</feature>
<dbReference type="Proteomes" id="UP000663760">
    <property type="component" value="Chromosome 3"/>
</dbReference>
<dbReference type="Gene3D" id="1.25.40.10">
    <property type="entry name" value="Tetratricopeptide repeat domain"/>
    <property type="match status" value="2"/>
</dbReference>
<dbReference type="NCBIfam" id="TIGR00756">
    <property type="entry name" value="PPR"/>
    <property type="match status" value="3"/>
</dbReference>
<dbReference type="PANTHER" id="PTHR47926:SF347">
    <property type="entry name" value="PENTATRICOPEPTIDE REPEAT-CONTAINING PROTEIN"/>
    <property type="match status" value="1"/>
</dbReference>
<dbReference type="PROSITE" id="PS51375">
    <property type="entry name" value="PPR"/>
    <property type="match status" value="2"/>
</dbReference>
<dbReference type="Pfam" id="PF13041">
    <property type="entry name" value="PPR_2"/>
    <property type="match status" value="1"/>
</dbReference>
<evidence type="ECO:0000313" key="4">
    <source>
        <dbReference type="Proteomes" id="UP000663760"/>
    </source>
</evidence>
<sequence>MRFPFCRSLPSPHRIHGEASRRDGALKGLCYSGRLSAAVELMCARGSPADDQTYKLLFQESIHWKEYRLGRRIHAQMIVTGFAPDEYLKTKLVILYAKDGDLSTAQKIFDEMPKRSVIPWNAMISGYVQSGLEEEGLDIFFLMLASGMSPDQFSFASAFRACARRATLECGRRVHAIMVKTLVIANVVVSSALVDMYFKCSAPDDGRRAFDTSPERNIVTWTVLISGYGVHGCAADVIELFRRMLDEGFRPNHITFVAAISACGRRGLVGEAWGYFNSMSRDYNIRPRGEHYAAMVDLLGRSGRLEEAYEMVKKGPSEQHPIMWGALLGACKVHGDAGLMKIAAEQFFGLMPENTGKYVVLSNFYAGQGRWEDVVGIRGLVRTLGRKKDPGQSSVEIRGKVHTFLAGDKLHEEIDSIEEVVRTLGALSGEEGIGVISF</sequence>
<dbReference type="FunFam" id="1.25.40.10:FF:000090">
    <property type="entry name" value="Pentatricopeptide repeat-containing protein, chloroplastic"/>
    <property type="match status" value="1"/>
</dbReference>
<keyword evidence="4" id="KW-1185">Reference proteome</keyword>
<gene>
    <name evidence="3" type="ORF">SI8410_03004074</name>
</gene>
<evidence type="ECO:0000256" key="2">
    <source>
        <dbReference type="PROSITE-ProRule" id="PRU00708"/>
    </source>
</evidence>
<dbReference type="InterPro" id="IPR011990">
    <property type="entry name" value="TPR-like_helical_dom_sf"/>
</dbReference>
<dbReference type="Pfam" id="PF01535">
    <property type="entry name" value="PPR"/>
    <property type="match status" value="3"/>
</dbReference>
<evidence type="ECO:0000313" key="3">
    <source>
        <dbReference type="EMBL" id="CAA7393310.1"/>
    </source>
</evidence>
<dbReference type="OrthoDB" id="439028at2759"/>
<dbReference type="AlphaFoldDB" id="A0A7I8K6P6"/>
<evidence type="ECO:0000256" key="1">
    <source>
        <dbReference type="ARBA" id="ARBA00022737"/>
    </source>
</evidence>
<feature type="repeat" description="PPR" evidence="2">
    <location>
        <begin position="116"/>
        <end position="150"/>
    </location>
</feature>
<dbReference type="EMBL" id="LR746266">
    <property type="protein sequence ID" value="CAA7393310.1"/>
    <property type="molecule type" value="Genomic_DNA"/>
</dbReference>
<dbReference type="GO" id="GO:0009451">
    <property type="term" value="P:RNA modification"/>
    <property type="evidence" value="ECO:0007669"/>
    <property type="project" value="InterPro"/>
</dbReference>
<name>A0A7I8K6P6_SPIIN</name>
<dbReference type="PANTHER" id="PTHR47926">
    <property type="entry name" value="PENTATRICOPEPTIDE REPEAT-CONTAINING PROTEIN"/>
    <property type="match status" value="1"/>
</dbReference>
<dbReference type="GO" id="GO:0003723">
    <property type="term" value="F:RNA binding"/>
    <property type="evidence" value="ECO:0007669"/>
    <property type="project" value="InterPro"/>
</dbReference>
<dbReference type="Pfam" id="PF20431">
    <property type="entry name" value="E_motif"/>
    <property type="match status" value="1"/>
</dbReference>